<dbReference type="EMBL" id="JAHDTB010000011">
    <property type="protein sequence ID" value="MBW8288709.1"/>
    <property type="molecule type" value="Genomic_DNA"/>
</dbReference>
<comment type="similarity">
    <text evidence="4 13 14">Belongs to the APS kinase family.</text>
</comment>
<evidence type="ECO:0000256" key="1">
    <source>
        <dbReference type="ARBA" id="ARBA00001823"/>
    </source>
</evidence>
<dbReference type="CDD" id="cd02027">
    <property type="entry name" value="APSK"/>
    <property type="match status" value="1"/>
</dbReference>
<evidence type="ECO:0000259" key="15">
    <source>
        <dbReference type="Pfam" id="PF01583"/>
    </source>
</evidence>
<comment type="function">
    <text evidence="2 13 14">Catalyzes the synthesis of activated sulfate.</text>
</comment>
<dbReference type="NCBIfam" id="NF003013">
    <property type="entry name" value="PRK03846.1"/>
    <property type="match status" value="1"/>
</dbReference>
<evidence type="ECO:0000256" key="5">
    <source>
        <dbReference type="ARBA" id="ARBA00012121"/>
    </source>
</evidence>
<evidence type="ECO:0000256" key="10">
    <source>
        <dbReference type="ARBA" id="ARBA00029724"/>
    </source>
</evidence>
<accession>A0ABS7FF64</accession>
<keyword evidence="17" id="KW-1185">Reference proteome</keyword>
<evidence type="ECO:0000256" key="3">
    <source>
        <dbReference type="ARBA" id="ARBA00004806"/>
    </source>
</evidence>
<evidence type="ECO:0000256" key="13">
    <source>
        <dbReference type="HAMAP-Rule" id="MF_00065"/>
    </source>
</evidence>
<keyword evidence="8 13" id="KW-0418">Kinase</keyword>
<evidence type="ECO:0000256" key="9">
    <source>
        <dbReference type="ARBA" id="ARBA00022840"/>
    </source>
</evidence>
<feature type="domain" description="APS kinase" evidence="15">
    <location>
        <begin position="36"/>
        <end position="184"/>
    </location>
</feature>
<evidence type="ECO:0000256" key="14">
    <source>
        <dbReference type="RuleBase" id="RU004347"/>
    </source>
</evidence>
<dbReference type="InterPro" id="IPR027417">
    <property type="entry name" value="P-loop_NTPase"/>
</dbReference>
<dbReference type="Gene3D" id="3.40.50.300">
    <property type="entry name" value="P-loop containing nucleotide triphosphate hydrolases"/>
    <property type="match status" value="1"/>
</dbReference>
<evidence type="ECO:0000256" key="11">
    <source>
        <dbReference type="ARBA" id="ARBA00031393"/>
    </source>
</evidence>
<sequence length="221" mass="24293">MPMDTAPTQTGLPANIFKTGGRIRLVDRQQLFGHRALTIWLTGLSGAGKSTIAYELEARLVRGGYSAVVLDGDNLRHGLNRNLGFSAEDRQENIRRVAEVARLMNDAGLIVVCACISPLLRDRETARGIIGEGKFAEVYVSTSLAVCEQRDCKGLYAKARAGEIHHFTGISAPYEAPHRPALALDTGALRLDESVDMLFRMVLHCCSPLAAEERHDHEYHI</sequence>
<evidence type="ECO:0000256" key="7">
    <source>
        <dbReference type="ARBA" id="ARBA00022741"/>
    </source>
</evidence>
<evidence type="ECO:0000256" key="2">
    <source>
        <dbReference type="ARBA" id="ARBA00002632"/>
    </source>
</evidence>
<feature type="binding site" evidence="13">
    <location>
        <begin position="43"/>
        <end position="50"/>
    </location>
    <ligand>
        <name>ATP</name>
        <dbReference type="ChEBI" id="CHEBI:30616"/>
    </ligand>
</feature>
<keyword evidence="6 13" id="KW-0808">Transferase</keyword>
<dbReference type="PANTHER" id="PTHR11055:SF1">
    <property type="entry name" value="PAPS SYNTHETASE, ISOFORM D"/>
    <property type="match status" value="1"/>
</dbReference>
<evidence type="ECO:0000256" key="8">
    <source>
        <dbReference type="ARBA" id="ARBA00022777"/>
    </source>
</evidence>
<gene>
    <name evidence="13 16" type="primary">cysC</name>
    <name evidence="16" type="ORF">KIF53_13825</name>
</gene>
<protein>
    <recommendedName>
        <fullName evidence="5 13">Adenylyl-sulfate kinase</fullName>
        <ecNumber evidence="5 13">2.7.1.25</ecNumber>
    </recommendedName>
    <alternativeName>
        <fullName evidence="11 13">APS kinase</fullName>
    </alternativeName>
    <alternativeName>
        <fullName evidence="12 13">ATP adenosine-5'-phosphosulfate 3'-phosphotransferase</fullName>
    </alternativeName>
    <alternativeName>
        <fullName evidence="10 13">Adenosine-5'-phosphosulfate kinase</fullName>
    </alternativeName>
</protein>
<feature type="active site" description="Phosphoserine intermediate" evidence="13">
    <location>
        <position position="117"/>
    </location>
</feature>
<dbReference type="InterPro" id="IPR002891">
    <property type="entry name" value="APS"/>
</dbReference>
<evidence type="ECO:0000313" key="16">
    <source>
        <dbReference type="EMBL" id="MBW8288709.1"/>
    </source>
</evidence>
<comment type="pathway">
    <text evidence="3 13 14">Sulfur metabolism; hydrogen sulfide biosynthesis; sulfite from sulfate: step 2/3.</text>
</comment>
<dbReference type="NCBIfam" id="TIGR00455">
    <property type="entry name" value="apsK"/>
    <property type="match status" value="1"/>
</dbReference>
<dbReference type="SUPFAM" id="SSF52540">
    <property type="entry name" value="P-loop containing nucleoside triphosphate hydrolases"/>
    <property type="match status" value="1"/>
</dbReference>
<dbReference type="Pfam" id="PF01583">
    <property type="entry name" value="APS_kinase"/>
    <property type="match status" value="1"/>
</dbReference>
<dbReference type="PANTHER" id="PTHR11055">
    <property type="entry name" value="BIFUNCTIONAL 3'-PHOSPHOADENOSINE 5'-PHOSPHOSULFATE SYNTHASE"/>
    <property type="match status" value="1"/>
</dbReference>
<reference evidence="16 17" key="1">
    <citation type="submission" date="2021-05" db="EMBL/GenBank/DDBJ databases">
        <title>Draft Whole Genome Sequencing Of Biosensor Chromobacterium violaceum Strain CV026 Reveals A Regulatory RNA In Chromobacterium violaceum Phenotype Regulatory Network.</title>
        <authorList>
            <person name="Hong K.W."/>
            <person name="Chan K.G."/>
            <person name="Chang C.-Y."/>
        </authorList>
    </citation>
    <scope>NUCLEOTIDE SEQUENCE [LARGE SCALE GENOMIC DNA]</scope>
    <source>
        <strain evidence="16 17">ATCC 31532</strain>
    </source>
</reference>
<comment type="catalytic activity">
    <reaction evidence="1 13 14">
        <text>adenosine 5'-phosphosulfate + ATP = 3'-phosphoadenylyl sulfate + ADP + H(+)</text>
        <dbReference type="Rhea" id="RHEA:24152"/>
        <dbReference type="ChEBI" id="CHEBI:15378"/>
        <dbReference type="ChEBI" id="CHEBI:30616"/>
        <dbReference type="ChEBI" id="CHEBI:58243"/>
        <dbReference type="ChEBI" id="CHEBI:58339"/>
        <dbReference type="ChEBI" id="CHEBI:456216"/>
        <dbReference type="EC" id="2.7.1.25"/>
    </reaction>
</comment>
<name>A0ABS7FF64_9NEIS</name>
<dbReference type="Proteomes" id="UP000711178">
    <property type="component" value="Unassembled WGS sequence"/>
</dbReference>
<evidence type="ECO:0000256" key="6">
    <source>
        <dbReference type="ARBA" id="ARBA00022679"/>
    </source>
</evidence>
<organism evidence="16 17">
    <name type="scientific">Chromobacterium subtsugae</name>
    <dbReference type="NCBI Taxonomy" id="251747"/>
    <lineage>
        <taxon>Bacteria</taxon>
        <taxon>Pseudomonadati</taxon>
        <taxon>Pseudomonadota</taxon>
        <taxon>Betaproteobacteria</taxon>
        <taxon>Neisseriales</taxon>
        <taxon>Chromobacteriaceae</taxon>
        <taxon>Chromobacterium</taxon>
    </lineage>
</organism>
<keyword evidence="7 13" id="KW-0547">Nucleotide-binding</keyword>
<keyword evidence="9 13" id="KW-0067">ATP-binding</keyword>
<evidence type="ECO:0000256" key="12">
    <source>
        <dbReference type="ARBA" id="ARBA00031464"/>
    </source>
</evidence>
<dbReference type="GO" id="GO:0004020">
    <property type="term" value="F:adenylylsulfate kinase activity"/>
    <property type="evidence" value="ECO:0007669"/>
    <property type="project" value="UniProtKB-EC"/>
</dbReference>
<dbReference type="EC" id="2.7.1.25" evidence="5 13"/>
<comment type="caution">
    <text evidence="16">The sequence shown here is derived from an EMBL/GenBank/DDBJ whole genome shotgun (WGS) entry which is preliminary data.</text>
</comment>
<proteinExistence type="inferred from homology"/>
<keyword evidence="13" id="KW-0597">Phosphoprotein</keyword>
<evidence type="ECO:0000256" key="4">
    <source>
        <dbReference type="ARBA" id="ARBA00007008"/>
    </source>
</evidence>
<evidence type="ECO:0000313" key="17">
    <source>
        <dbReference type="Proteomes" id="UP000711178"/>
    </source>
</evidence>
<dbReference type="InterPro" id="IPR059117">
    <property type="entry name" value="APS_kinase_dom"/>
</dbReference>
<dbReference type="HAMAP" id="MF_00065">
    <property type="entry name" value="Adenylyl_sulf_kinase"/>
    <property type="match status" value="1"/>
</dbReference>